<feature type="coiled-coil region" evidence="1">
    <location>
        <begin position="60"/>
        <end position="101"/>
    </location>
</feature>
<evidence type="ECO:0000313" key="3">
    <source>
        <dbReference type="EMBL" id="ALG87926.1"/>
    </source>
</evidence>
<dbReference type="InterPro" id="IPR036388">
    <property type="entry name" value="WH-like_DNA-bd_sf"/>
</dbReference>
<feature type="domain" description="Helix-turn-helix type 11" evidence="2">
    <location>
        <begin position="3"/>
        <end position="28"/>
    </location>
</feature>
<dbReference type="InterPro" id="IPR013196">
    <property type="entry name" value="HTH_11"/>
</dbReference>
<gene>
    <name evidence="3" type="ORF">SP547_pKM00135</name>
</gene>
<evidence type="ECO:0000259" key="2">
    <source>
        <dbReference type="Pfam" id="PF08279"/>
    </source>
</evidence>
<geneLocation type="plasmid" evidence="3">
    <name>pKM01</name>
</geneLocation>
<dbReference type="Pfam" id="PF08279">
    <property type="entry name" value="HTH_11"/>
    <property type="match status" value="1"/>
</dbReference>
<organism evidence="3">
    <name type="scientific">Staphylococcus pseudintermedius</name>
    <dbReference type="NCBI Taxonomy" id="283734"/>
    <lineage>
        <taxon>Bacteria</taxon>
        <taxon>Bacillati</taxon>
        <taxon>Bacillota</taxon>
        <taxon>Bacilli</taxon>
        <taxon>Bacillales</taxon>
        <taxon>Staphylococcaceae</taxon>
        <taxon>Staphylococcus</taxon>
        <taxon>Staphylococcus intermedius group</taxon>
    </lineage>
</organism>
<name>A0A0N9NHZ1_STAPS</name>
<dbReference type="Gene3D" id="1.10.10.10">
    <property type="entry name" value="Winged helix-like DNA-binding domain superfamily/Winged helix DNA-binding domain"/>
    <property type="match status" value="1"/>
</dbReference>
<sequence length="152" mass="17656">MKTIKELADELGVSKTTIRNHINKLPDNLSVIKKGNTLHLDSETEAFIKDKVQTVSDNFAEKGLQDIAVLKEKNARLEERIQDLLNENKFLKEQMKANNEQIAYSTKLVDQGQQLQLLLEQVKKGQEENKLLLEHEQERKNRGFWKNLFNID</sequence>
<dbReference type="EMBL" id="KT373969">
    <property type="protein sequence ID" value="ALG87926.1"/>
    <property type="molecule type" value="Genomic_DNA"/>
</dbReference>
<evidence type="ECO:0000256" key="1">
    <source>
        <dbReference type="SAM" id="Coils"/>
    </source>
</evidence>
<reference evidence="3" key="1">
    <citation type="submission" date="2015-08" db="EMBL/GenBank/DDBJ databases">
        <title>Complete Plasmid Sequence of Staphylococcus pseudintermedius HK547/11 pKM01.</title>
        <authorList>
            <person name="Calcutt M.J."/>
            <person name="Foecking M.F."/>
            <person name="Hsieh H.-Y."/>
            <person name="Stewart G.C."/>
            <person name="Pintaric S."/>
            <person name="Martinec B.S."/>
            <person name="Matanovic K."/>
        </authorList>
    </citation>
    <scope>NUCLEOTIDE SEQUENCE</scope>
    <source>
        <strain evidence="3">HR547/11</strain>
        <plasmid evidence="3">pKM01</plasmid>
    </source>
</reference>
<proteinExistence type="predicted"/>
<protein>
    <submittedName>
        <fullName evidence="3">Putative replication initiation protein</fullName>
    </submittedName>
</protein>
<keyword evidence="1" id="KW-0175">Coiled coil</keyword>
<keyword evidence="3" id="KW-0614">Plasmid</keyword>
<accession>A0A0N9NHZ1</accession>
<dbReference type="AlphaFoldDB" id="A0A0N9NHZ1"/>
<dbReference type="RefSeq" id="WP_140223247.1">
    <property type="nucleotide sequence ID" value="NZ_JAENDF010000002.1"/>
</dbReference>